<accession>A0A8S1M2C7</accession>
<evidence type="ECO:0000256" key="1">
    <source>
        <dbReference type="SAM" id="MobiDB-lite"/>
    </source>
</evidence>
<protein>
    <submittedName>
        <fullName evidence="2">Uncharacterized protein</fullName>
    </submittedName>
</protein>
<gene>
    <name evidence="2" type="ORF">PPRIM_AZ9-3.1.T0490137</name>
</gene>
<dbReference type="OMA" id="CDFRIDW"/>
<keyword evidence="3" id="KW-1185">Reference proteome</keyword>
<feature type="compositionally biased region" description="Polar residues" evidence="1">
    <location>
        <begin position="17"/>
        <end position="29"/>
    </location>
</feature>
<feature type="region of interest" description="Disordered" evidence="1">
    <location>
        <begin position="1"/>
        <end position="29"/>
    </location>
</feature>
<dbReference type="AlphaFoldDB" id="A0A8S1M2C7"/>
<reference evidence="2" key="1">
    <citation type="submission" date="2021-01" db="EMBL/GenBank/DDBJ databases">
        <authorList>
            <consortium name="Genoscope - CEA"/>
            <person name="William W."/>
        </authorList>
    </citation>
    <scope>NUCLEOTIDE SEQUENCE</scope>
</reference>
<evidence type="ECO:0000313" key="2">
    <source>
        <dbReference type="EMBL" id="CAD8072455.1"/>
    </source>
</evidence>
<proteinExistence type="predicted"/>
<organism evidence="2 3">
    <name type="scientific">Paramecium primaurelia</name>
    <dbReference type="NCBI Taxonomy" id="5886"/>
    <lineage>
        <taxon>Eukaryota</taxon>
        <taxon>Sar</taxon>
        <taxon>Alveolata</taxon>
        <taxon>Ciliophora</taxon>
        <taxon>Intramacronucleata</taxon>
        <taxon>Oligohymenophorea</taxon>
        <taxon>Peniculida</taxon>
        <taxon>Parameciidae</taxon>
        <taxon>Paramecium</taxon>
    </lineage>
</organism>
<name>A0A8S1M2C7_PARPR</name>
<dbReference type="Proteomes" id="UP000688137">
    <property type="component" value="Unassembled WGS sequence"/>
</dbReference>
<comment type="caution">
    <text evidence="2">The sequence shown here is derived from an EMBL/GenBank/DDBJ whole genome shotgun (WGS) entry which is preliminary data.</text>
</comment>
<evidence type="ECO:0000313" key="3">
    <source>
        <dbReference type="Proteomes" id="UP000688137"/>
    </source>
</evidence>
<dbReference type="EMBL" id="CAJJDM010000049">
    <property type="protein sequence ID" value="CAD8072455.1"/>
    <property type="molecule type" value="Genomic_DNA"/>
</dbReference>
<sequence length="222" mass="26541">MNNISNLIGQRRDLKQSKQSPSNNKQTSQQIQIYDQLKNSLKCDCQKQNNKDYTQYQIFEYKTQKELEFLMQYIQQACIHNPQCIHEQLFEKNQQNKKFRQLCDFRIDWTKLIIKAEKQFEKAIVKKQMAINYQPNNDCFKIIILEAINNKENSLKMLIDKSKQELQFIEYAKRLAIKLQQKLDCPESLLCQFEDVQNRKKYIHPPSIWSIMNCSCNTTSII</sequence>